<dbReference type="InterPro" id="IPR036047">
    <property type="entry name" value="F-box-like_dom_sf"/>
</dbReference>
<dbReference type="OrthoDB" id="9972553at2759"/>
<evidence type="ECO:0000313" key="4">
    <source>
        <dbReference type="Proteomes" id="UP000663828"/>
    </source>
</evidence>
<dbReference type="PROSITE" id="PS50181">
    <property type="entry name" value="FBOX"/>
    <property type="match status" value="1"/>
</dbReference>
<dbReference type="EMBL" id="CAJNOJ010000253">
    <property type="protein sequence ID" value="CAF1340246.1"/>
    <property type="molecule type" value="Genomic_DNA"/>
</dbReference>
<dbReference type="SMART" id="SM00256">
    <property type="entry name" value="FBOX"/>
    <property type="match status" value="1"/>
</dbReference>
<gene>
    <name evidence="2" type="ORF">EDS130_LOCUS32693</name>
    <name evidence="3" type="ORF">XAT740_LOCUS36161</name>
</gene>
<dbReference type="AlphaFoldDB" id="A0A815NH68"/>
<accession>A0A815NH68</accession>
<dbReference type="InterPro" id="IPR001810">
    <property type="entry name" value="F-box_dom"/>
</dbReference>
<keyword evidence="4" id="KW-1185">Reference proteome</keyword>
<comment type="caution">
    <text evidence="3">The sequence shown here is derived from an EMBL/GenBank/DDBJ whole genome shotgun (WGS) entry which is preliminary data.</text>
</comment>
<feature type="domain" description="F-box" evidence="1">
    <location>
        <begin position="32"/>
        <end position="70"/>
    </location>
</feature>
<protein>
    <recommendedName>
        <fullName evidence="1">F-box domain-containing protein</fullName>
    </recommendedName>
</protein>
<reference evidence="3" key="1">
    <citation type="submission" date="2021-02" db="EMBL/GenBank/DDBJ databases">
        <authorList>
            <person name="Nowell W R."/>
        </authorList>
    </citation>
    <scope>NUCLEOTIDE SEQUENCE</scope>
</reference>
<dbReference type="Pfam" id="PF00646">
    <property type="entry name" value="F-box"/>
    <property type="match status" value="1"/>
</dbReference>
<evidence type="ECO:0000313" key="2">
    <source>
        <dbReference type="EMBL" id="CAF1340246.1"/>
    </source>
</evidence>
<dbReference type="Gene3D" id="1.20.1280.50">
    <property type="match status" value="1"/>
</dbReference>
<dbReference type="Proteomes" id="UP000663852">
    <property type="component" value="Unassembled WGS sequence"/>
</dbReference>
<dbReference type="CDD" id="cd09917">
    <property type="entry name" value="F-box_SF"/>
    <property type="match status" value="1"/>
</dbReference>
<dbReference type="Proteomes" id="UP000663828">
    <property type="component" value="Unassembled WGS sequence"/>
</dbReference>
<name>A0A815NH68_ADIRI</name>
<proteinExistence type="predicted"/>
<sequence>MNNLQIVGEKLYLQTRFTPQRLEEKSKHVEEFPSLLKLSTEILHRIFDYLDIETLLFSLRYVCKQFHELILLYNRFKFDFESISISRLRYICHLINPELVIELRLSNDNKTPSQIEYFLSVCDLHHFTRLRSLIVIQNAKHFFTNLFDYVLTSRSLSSFSIYYLTRIEKVSKDHYYHTLTGPSLNSISSIFQRSNIKKFKSNLKSYQLETILRPIQYSFRHLTIQHCTKQQYYLILRYSPHLRTICLGRIKMNDEGYHSEGESSFASSSDEEESENNELICHSLVSLKFQRYKGSIENLKEILLLTPMLKHLEIVGQTKVTEFVTNTSMLKEFIPNALDLLQSIGVFLVIHIEDDNFPLGMNLFQMNEKRCRFTYEFLKSPEKIFFYSVPIPKIDIHYEIDFDRTTICTLKKINQNIQLKNRIKSTQLCFTDNVPFNFSQIRQSNGYVFPNVTDLEFRLTEFWPYNRKEFVSIMFNLSCITKISLRGNSSVYTDQFISQMEKQLREIFKQTKNLSELDLYSDHLLIAFDVDKIYSIIPQHVKYIKFPAVGLEKMRNIVDQFENLWSMEFAWSEHRMHRDRANKCEGLINHLQMKKRNFRYQKSFFSLLIWFNYINSECSIISDSDD</sequence>
<dbReference type="SUPFAM" id="SSF81383">
    <property type="entry name" value="F-box domain"/>
    <property type="match status" value="1"/>
</dbReference>
<dbReference type="EMBL" id="CAJNOR010003686">
    <property type="protein sequence ID" value="CAF1438232.1"/>
    <property type="molecule type" value="Genomic_DNA"/>
</dbReference>
<organism evidence="3 4">
    <name type="scientific">Adineta ricciae</name>
    <name type="common">Rotifer</name>
    <dbReference type="NCBI Taxonomy" id="249248"/>
    <lineage>
        <taxon>Eukaryota</taxon>
        <taxon>Metazoa</taxon>
        <taxon>Spiralia</taxon>
        <taxon>Gnathifera</taxon>
        <taxon>Rotifera</taxon>
        <taxon>Eurotatoria</taxon>
        <taxon>Bdelloidea</taxon>
        <taxon>Adinetida</taxon>
        <taxon>Adinetidae</taxon>
        <taxon>Adineta</taxon>
    </lineage>
</organism>
<evidence type="ECO:0000259" key="1">
    <source>
        <dbReference type="PROSITE" id="PS50181"/>
    </source>
</evidence>
<evidence type="ECO:0000313" key="3">
    <source>
        <dbReference type="EMBL" id="CAF1438232.1"/>
    </source>
</evidence>